<name>A0A0K1QTB4_PSEFL</name>
<sequence>MPAPCGPSNATPSAFSFRSGNDTPDSTRVSKQLLKAQNIPTRTMLPGARFPVFDSSFSAELNDLYPPVYRKGDGYPGELVFDQMSLEKTWASLRKHLKTQRLSEQEVLDVLKSGLLQTDVGRSMADLFVEAMMRSIQPKGDLTVERLRAIVEVICHLPPDRWGEVFGERLELFASANPDSVLGFIQLHRNSSRHQLDELIANGELLSDLQWQCLRTTVRDCRSSIRPWREGRIESTLTKLEEFLTVRPSPAETRFLLGEFLQRLDETTQRERFPDRHKRAVQALWQNIELKSVPPLFNEWTDPAWLTAGVQHWVNRANSALNTLGALPVMDLGKALFNGAKSAGKTAATGVWASASTAVSTAIIAFQEEAKRGGVSVNSEAGKALADTGQEDGFSLLSALEAINQNADFFKHIDVRGTPVPQGGWAKLLYVLNAVDNARQLKVPVAGRPVLPGRPAQQAQPPVQYESGSPSSVSPQINVTVANAAVLGQPFNVPQPVRLDGTRPRPHAQENVASLYVGAFEQAELFARHIDELLTQSMHLLTGWHPVEAVEQTELVPLRTLFGALPDLLKPFLPHESEPVANPDSPYAPTVEPLEQQQRFIDTLYSDLGVWLQTVGSYLSAMGVSTLNSVTGIARQHPRAAATIAMATIYAAVHEFHKLRAGAIIGGPHFIQEQDAGLRGDILNEVETALSAMPSVDEAIRARIADSTFEDPHEDPRLVNDVAGLLLQPVPWNRSISSAELILEVAEHPRDDYFKHHDLAPLIDEGTTEPERTQRSKRAAEWVLETLNDPGALSTADHQLHSDVLTVLESNRNTPVVIPAGTLIHSSVELYKQAVNDNALLEFFTAKGLALPTLRIHHDRVTGAITKNGLTTLHEFGLWDHSGWWPAAKSLLPILKLLDPGDFGLCHLSSDSNAIPRDTVLGFYGVNPPSRTVSAQQIASQLKTSAWPAFSTAKKARLEKAIEQVEQIADVAKECALLVTALERVVKDKADSAPVTLSETMAGFVSRPLEQASQEIRRHLHDLLALPAMIELCQALKIDCSLFPVRLAERKIQVFSEGIWVDLTGAVNARPALKAALDKLFEQARTSGGALYSSTSADLLQVIRFRGFDAPKNVAEVRNIIGWLNTSMPPSPPLGNYGADWPLANTAPVTLSNAEKTQIIELSKVLLDGSPSIFHALGTYPLTGTSVEQRRNNAHHLLAEIFDTYGADAWGQQLVKKLNWYGATEGQTASMEHCQQLLCTAIKLSVDPDAPGKSGNIAGYDVYQPGNRGRELGAIRADIENHLISDKGVSALTAPLVAHLFLAEVAPEFLVPGGSNVHMGTVNWMTLRLGVAIVEATNQGCSRAMPADQLMALAVLDPATEESRLLFQSAGVDILVAWGVMNGVIRQRHTSSYSPGDYEYAAKMFARQRTDIAKALQTFSRPLQTRRDMAIIELRKVFPDASDHEIGAMKLWSKLLGASWNLQAAKGTTHDLVEVYMAGDLTPENWWQPSRMGMTQGVWETRIQALPDLDTLLTSSVDSYFAGFSEAFIAPTQLLFAELPLQDRQCIELGTIELFTLREETGRIKEDETRELQAAARGGYGTLIRCEHGGKISYFEVFPAQMKIIKRSDLPDVLPLNGVMTVEKVKVSKGSPVNAVVQRGAELPFDFLAYTTGAAPRTHVKSPKLIIEKLGDSFAATPLVGYADETIYVPNSYFSPKLARIISAVINDNFLQGQKAVLLDRAKGLTPRDKQKQFWENLKGFALQLIPFVGCVSDLSTGTRMGLINGVFGCFSDAVSSLSGLVGGVSTAVGVVKSVSPVKVKAFELMKISAGSVHSVINPLSGLPDLLSGTARGMRRFGQMLTSRVFDITQNGLGRLQTGLNQVRGFFGGAAGAAGKKMSGWVDADHALMQGIHRGTNTTAIRQNNKWYGVDNSGRPFGPALVGFIPLDLKLQQR</sequence>
<dbReference type="eggNOG" id="ENOG5031CP4">
    <property type="taxonomic scope" value="Bacteria"/>
</dbReference>
<reference evidence="2 3" key="1">
    <citation type="journal article" date="2012" name="J. Bacteriol.">
        <title>Draft genome sequence of the cyanide-utilizing bacterium Pseudomonas fluorescens strain NCIMB 11764.</title>
        <authorList>
            <person name="Vilo C.A."/>
            <person name="Benedik M.J."/>
            <person name="Kunz D.A."/>
            <person name="Dong Q."/>
        </authorList>
    </citation>
    <scope>NUCLEOTIDE SEQUENCE [LARGE SCALE GENOMIC DNA]</scope>
    <source>
        <strain evidence="2 3">NCIMB 11764</strain>
    </source>
</reference>
<feature type="compositionally biased region" description="Polar residues" evidence="1">
    <location>
        <begin position="457"/>
        <end position="472"/>
    </location>
</feature>
<evidence type="ECO:0000256" key="1">
    <source>
        <dbReference type="SAM" id="MobiDB-lite"/>
    </source>
</evidence>
<protein>
    <submittedName>
        <fullName evidence="2">Uncharacterized protein</fullName>
    </submittedName>
</protein>
<dbReference type="OrthoDB" id="7025979at2"/>
<gene>
    <name evidence="2" type="ORF">B723_22520</name>
</gene>
<accession>A0A0K1QTB4</accession>
<dbReference type="EMBL" id="CP010945">
    <property type="protein sequence ID" value="AKV09009.1"/>
    <property type="molecule type" value="Genomic_DNA"/>
</dbReference>
<proteinExistence type="predicted"/>
<evidence type="ECO:0000313" key="3">
    <source>
        <dbReference type="Proteomes" id="UP000017175"/>
    </source>
</evidence>
<feature type="compositionally biased region" description="Polar residues" evidence="1">
    <location>
        <begin position="8"/>
        <end position="27"/>
    </location>
</feature>
<dbReference type="RefSeq" id="WP_017339061.1">
    <property type="nucleotide sequence ID" value="NZ_CP010945.1"/>
</dbReference>
<evidence type="ECO:0000313" key="2">
    <source>
        <dbReference type="EMBL" id="AKV09009.1"/>
    </source>
</evidence>
<feature type="region of interest" description="Disordered" evidence="1">
    <location>
        <begin position="452"/>
        <end position="472"/>
    </location>
</feature>
<dbReference type="Proteomes" id="UP000017175">
    <property type="component" value="Chromosome"/>
</dbReference>
<organism evidence="2 3">
    <name type="scientific">Pseudomonas fluorescens NCIMB 11764</name>
    <dbReference type="NCBI Taxonomy" id="1221522"/>
    <lineage>
        <taxon>Bacteria</taxon>
        <taxon>Pseudomonadati</taxon>
        <taxon>Pseudomonadota</taxon>
        <taxon>Gammaproteobacteria</taxon>
        <taxon>Pseudomonadales</taxon>
        <taxon>Pseudomonadaceae</taxon>
        <taxon>Pseudomonas</taxon>
    </lineage>
</organism>
<feature type="region of interest" description="Disordered" evidence="1">
    <location>
        <begin position="1"/>
        <end position="27"/>
    </location>
</feature>